<name>A0A2G6E1W6_9BACT</name>
<evidence type="ECO:0000313" key="2">
    <source>
        <dbReference type="Proteomes" id="UP000229740"/>
    </source>
</evidence>
<sequence length="84" mass="9757">MKTKIMKHLLTLLVIAVILGTYTQAFANHVSRHTLYAHGAMETVTAQYVEALVEHEGKILFVGRLKDKEIKWELAMRIYWLLFL</sequence>
<organism evidence="1 2">
    <name type="scientific">candidate division KSB3 bacterium</name>
    <dbReference type="NCBI Taxonomy" id="2044937"/>
    <lineage>
        <taxon>Bacteria</taxon>
        <taxon>candidate division KSB3</taxon>
    </lineage>
</organism>
<proteinExistence type="predicted"/>
<dbReference type="EMBL" id="PDPS01000039">
    <property type="protein sequence ID" value="PID56064.1"/>
    <property type="molecule type" value="Genomic_DNA"/>
</dbReference>
<evidence type="ECO:0000313" key="1">
    <source>
        <dbReference type="EMBL" id="PID56064.1"/>
    </source>
</evidence>
<reference evidence="1 2" key="1">
    <citation type="submission" date="2017-10" db="EMBL/GenBank/DDBJ databases">
        <title>Novel microbial diversity and functional potential in the marine mammal oral microbiome.</title>
        <authorList>
            <person name="Dudek N.K."/>
            <person name="Sun C.L."/>
            <person name="Burstein D."/>
            <person name="Kantor R.S."/>
            <person name="Aliaga Goltsman D.S."/>
            <person name="Bik E.M."/>
            <person name="Thomas B.C."/>
            <person name="Banfield J.F."/>
            <person name="Relman D.A."/>
        </authorList>
    </citation>
    <scope>NUCLEOTIDE SEQUENCE [LARGE SCALE GENOMIC DNA]</scope>
    <source>
        <strain evidence="1">DOLZORAL124_49_17</strain>
    </source>
</reference>
<comment type="caution">
    <text evidence="1">The sequence shown here is derived from an EMBL/GenBank/DDBJ whole genome shotgun (WGS) entry which is preliminary data.</text>
</comment>
<protein>
    <submittedName>
        <fullName evidence="1">Uncharacterized protein</fullName>
    </submittedName>
</protein>
<accession>A0A2G6E1W6</accession>
<dbReference type="AlphaFoldDB" id="A0A2G6E1W6"/>
<dbReference type="Proteomes" id="UP000229740">
    <property type="component" value="Unassembled WGS sequence"/>
</dbReference>
<gene>
    <name evidence="1" type="ORF">CSB45_13280</name>
</gene>